<feature type="compositionally biased region" description="Polar residues" evidence="2">
    <location>
        <begin position="162"/>
        <end position="201"/>
    </location>
</feature>
<sequence length="849" mass="93292">MTSLASYSPLEELLLFQALRNDAAVSFSKISDDLKNIPLVRDDPSYDPDRLDPDALRQLYLGLLKEEVKQDLEQQTNGGRSHPPNGDVSPSSRKRKIASPSLPTVQEAAQHTHLIPQLVSRLYSRYRDNVAVKVREHEQRYASITRELAEIEAGEWDERLQQQEQARSSKQPSSTTLAQSNPARNVEPTSAPSSAAHTPNATPKPVEAPKRYSQATIDAVMNHGPEPQGSSSSHRRMSSNTSLPPLSEMAPRSPQLGIPPSIPIAATHQQMQPIAPHQYNQGPSHGGHQSPYGSSHAHPRQSSIPSPVIQQSLSRPSSSHGRILPPPHGMPLSTGSPVAHVGSPVLHQQHYAPQHRMQSATPPANEYSPRNYPPTLLPQQQAGYHTQQQYQDQRTSYPVQHNPLPQHPQQPQHQQPSTYPLPHVQPSRAGGYMLPPFQVAHPDHHKPIQPQPPRQHRTPVQPQQQPASYMPHAHGGPSTAPRGPPLRQSREVSDVLTALATPPRRRDKPLWKREYLPSPLQQIPVSTPRPDIEPLSPTQEHSKSPTRSSRSKRGRDVQAVDDAKSEPPSKIRTSKRRANARAGSPHSVVSSTADESLRSHSVLNADDRPASRNGVKAEPSTPGNLLEDTEPATVHSGASTNAPKTRKRRGTVNSQPQPASKRKRHESPGGTDDHEPVETPPRKSNTVIATRNFAKMSSALMNDINSHKHAAYFATAVREKAAPGYNDIVLRPQNLKSIRAAITAGTKAVAAASSALDSPAEGSSARALEGLNTIELERTADLEPPKAIVNGAQLEKELMRMLANAYMFNPGEDGMALSTREFFHDIEEKISDWRATMEDDDSKGKRRKM</sequence>
<dbReference type="SUPFAM" id="SSF47370">
    <property type="entry name" value="Bromodomain"/>
    <property type="match status" value="1"/>
</dbReference>
<feature type="compositionally biased region" description="Basic and acidic residues" evidence="2">
    <location>
        <begin position="554"/>
        <end position="569"/>
    </location>
</feature>
<dbReference type="GO" id="GO:0006325">
    <property type="term" value="P:chromatin organization"/>
    <property type="evidence" value="ECO:0007669"/>
    <property type="project" value="UniProtKB-ARBA"/>
</dbReference>
<keyword evidence="1" id="KW-0103">Bromodomain</keyword>
<feature type="compositionally biased region" description="Basic and acidic residues" evidence="2">
    <location>
        <begin position="671"/>
        <end position="681"/>
    </location>
</feature>
<dbReference type="STRING" id="112498.A0A2D3V085"/>
<dbReference type="PANTHER" id="PTHR15398">
    <property type="entry name" value="BROMODOMAIN-CONTAINING PROTEIN 8"/>
    <property type="match status" value="1"/>
</dbReference>
<dbReference type="Gene3D" id="1.20.920.10">
    <property type="entry name" value="Bromodomain-like"/>
    <property type="match status" value="1"/>
</dbReference>
<feature type="compositionally biased region" description="Polar residues" evidence="2">
    <location>
        <begin position="587"/>
        <end position="602"/>
    </location>
</feature>
<dbReference type="OrthoDB" id="21449at2759"/>
<dbReference type="AlphaFoldDB" id="A0A2D3V085"/>
<evidence type="ECO:0000256" key="1">
    <source>
        <dbReference type="ARBA" id="ARBA00023117"/>
    </source>
</evidence>
<dbReference type="InterPro" id="IPR036427">
    <property type="entry name" value="Bromodomain-like_sf"/>
</dbReference>
<protein>
    <recommendedName>
        <fullName evidence="5">Bromo domain-containing protein</fullName>
    </recommendedName>
</protein>
<feature type="compositionally biased region" description="Low complexity" evidence="2">
    <location>
        <begin position="379"/>
        <end position="416"/>
    </location>
</feature>
<dbReference type="GO" id="GO:0035267">
    <property type="term" value="C:NuA4 histone acetyltransferase complex"/>
    <property type="evidence" value="ECO:0007669"/>
    <property type="project" value="TreeGrafter"/>
</dbReference>
<feature type="region of interest" description="Disordered" evidence="2">
    <location>
        <begin position="71"/>
        <end position="109"/>
    </location>
</feature>
<name>A0A2D3V085_9PEZI</name>
<evidence type="ECO:0000313" key="3">
    <source>
        <dbReference type="EMBL" id="CZT16936.1"/>
    </source>
</evidence>
<organism evidence="3 4">
    <name type="scientific">Ramularia collo-cygni</name>
    <dbReference type="NCBI Taxonomy" id="112498"/>
    <lineage>
        <taxon>Eukaryota</taxon>
        <taxon>Fungi</taxon>
        <taxon>Dikarya</taxon>
        <taxon>Ascomycota</taxon>
        <taxon>Pezizomycotina</taxon>
        <taxon>Dothideomycetes</taxon>
        <taxon>Dothideomycetidae</taxon>
        <taxon>Mycosphaerellales</taxon>
        <taxon>Mycosphaerellaceae</taxon>
        <taxon>Ramularia</taxon>
    </lineage>
</organism>
<gene>
    <name evidence="3" type="ORF">RCC_02770</name>
</gene>
<evidence type="ECO:0000256" key="2">
    <source>
        <dbReference type="SAM" id="MobiDB-lite"/>
    </source>
</evidence>
<evidence type="ECO:0008006" key="5">
    <source>
        <dbReference type="Google" id="ProtNLM"/>
    </source>
</evidence>
<feature type="region of interest" description="Disordered" evidence="2">
    <location>
        <begin position="159"/>
        <end position="261"/>
    </location>
</feature>
<dbReference type="RefSeq" id="XP_023623829.1">
    <property type="nucleotide sequence ID" value="XM_023768061.1"/>
</dbReference>
<proteinExistence type="predicted"/>
<feature type="region of interest" description="Disordered" evidence="2">
    <location>
        <begin position="275"/>
        <end position="686"/>
    </location>
</feature>
<keyword evidence="4" id="KW-1185">Reference proteome</keyword>
<evidence type="ECO:0000313" key="4">
    <source>
        <dbReference type="Proteomes" id="UP000225277"/>
    </source>
</evidence>
<dbReference type="Proteomes" id="UP000225277">
    <property type="component" value="Unassembled WGS sequence"/>
</dbReference>
<accession>A0A2D3V085</accession>
<dbReference type="EMBL" id="FJUY01000003">
    <property type="protein sequence ID" value="CZT16936.1"/>
    <property type="molecule type" value="Genomic_DNA"/>
</dbReference>
<feature type="compositionally biased region" description="Low complexity" evidence="2">
    <location>
        <begin position="300"/>
        <end position="314"/>
    </location>
</feature>
<reference evidence="3 4" key="1">
    <citation type="submission" date="2016-03" db="EMBL/GenBank/DDBJ databases">
        <authorList>
            <person name="Ploux O."/>
        </authorList>
    </citation>
    <scope>NUCLEOTIDE SEQUENCE [LARGE SCALE GENOMIC DNA]</scope>
    <source>
        <strain evidence="3 4">URUG2</strain>
    </source>
</reference>
<feature type="compositionally biased region" description="Polar residues" evidence="2">
    <location>
        <begin position="458"/>
        <end position="467"/>
    </location>
</feature>
<dbReference type="GeneID" id="35597983"/>
<dbReference type="PANTHER" id="PTHR15398:SF4">
    <property type="entry name" value="BROMODOMAIN-CONTAINING PROTEIN 8 ISOFORM X1"/>
    <property type="match status" value="1"/>
</dbReference>